<dbReference type="EMBL" id="JAPCWZ010000009">
    <property type="protein sequence ID" value="KAK8850801.1"/>
    <property type="molecule type" value="Genomic_DNA"/>
</dbReference>
<gene>
    <name evidence="1" type="ORF">PGQ11_013280</name>
</gene>
<name>A0ABR2HP08_9PEZI</name>
<protein>
    <submittedName>
        <fullName evidence="1">Uncharacterized protein</fullName>
    </submittedName>
</protein>
<organism evidence="1 2">
    <name type="scientific">Apiospora arundinis</name>
    <dbReference type="NCBI Taxonomy" id="335852"/>
    <lineage>
        <taxon>Eukaryota</taxon>
        <taxon>Fungi</taxon>
        <taxon>Dikarya</taxon>
        <taxon>Ascomycota</taxon>
        <taxon>Pezizomycotina</taxon>
        <taxon>Sordariomycetes</taxon>
        <taxon>Xylariomycetidae</taxon>
        <taxon>Amphisphaeriales</taxon>
        <taxon>Apiosporaceae</taxon>
        <taxon>Apiospora</taxon>
    </lineage>
</organism>
<evidence type="ECO:0000313" key="1">
    <source>
        <dbReference type="EMBL" id="KAK8850801.1"/>
    </source>
</evidence>
<keyword evidence="2" id="KW-1185">Reference proteome</keyword>
<evidence type="ECO:0000313" key="2">
    <source>
        <dbReference type="Proteomes" id="UP001390339"/>
    </source>
</evidence>
<reference evidence="1 2" key="1">
    <citation type="journal article" date="2024" name="IMA Fungus">
        <title>Apiospora arundinis, a panoply of carbohydrate-active enzymes and secondary metabolites.</title>
        <authorList>
            <person name="Sorensen T."/>
            <person name="Petersen C."/>
            <person name="Muurmann A.T."/>
            <person name="Christiansen J.V."/>
            <person name="Brundto M.L."/>
            <person name="Overgaard C.K."/>
            <person name="Boysen A.T."/>
            <person name="Wollenberg R.D."/>
            <person name="Larsen T.O."/>
            <person name="Sorensen J.L."/>
            <person name="Nielsen K.L."/>
            <person name="Sondergaard T.E."/>
        </authorList>
    </citation>
    <scope>NUCLEOTIDE SEQUENCE [LARGE SCALE GENOMIC DNA]</scope>
    <source>
        <strain evidence="1 2">AAU 773</strain>
    </source>
</reference>
<comment type="caution">
    <text evidence="1">The sequence shown here is derived from an EMBL/GenBank/DDBJ whole genome shotgun (WGS) entry which is preliminary data.</text>
</comment>
<sequence>MRADALRTCSAPCDEYFWNWFSMIDMQQCQCQGRPPSLLFDMLALISRSLNLAHIWFVADHTMTMAICRSERSDEIDEFRQSRAAPTLASPNEDLL</sequence>
<accession>A0ABR2HP08</accession>
<dbReference type="Proteomes" id="UP001390339">
    <property type="component" value="Unassembled WGS sequence"/>
</dbReference>
<proteinExistence type="predicted"/>